<dbReference type="InterPro" id="IPR056192">
    <property type="entry name" value="bHLH_NPAS4"/>
</dbReference>
<dbReference type="AlphaFoldDB" id="A0A8C7XTA8"/>
<reference evidence="7" key="2">
    <citation type="submission" date="2025-09" db="UniProtKB">
        <authorList>
            <consortium name="Ensembl"/>
        </authorList>
    </citation>
    <scope>IDENTIFICATION</scope>
</reference>
<dbReference type="GO" id="GO:0006805">
    <property type="term" value="P:xenobiotic metabolic process"/>
    <property type="evidence" value="ECO:0007669"/>
    <property type="project" value="InterPro"/>
</dbReference>
<dbReference type="Gene3D" id="4.10.280.10">
    <property type="entry name" value="Helix-loop-helix DNA-binding domain"/>
    <property type="match status" value="1"/>
</dbReference>
<dbReference type="SMART" id="SM00353">
    <property type="entry name" value="HLH"/>
    <property type="match status" value="1"/>
</dbReference>
<dbReference type="Pfam" id="PF23183">
    <property type="entry name" value="bHLH_NPAS4"/>
    <property type="match status" value="1"/>
</dbReference>
<dbReference type="GO" id="GO:0005634">
    <property type="term" value="C:nucleus"/>
    <property type="evidence" value="ECO:0007669"/>
    <property type="project" value="UniProtKB-SubCell"/>
</dbReference>
<evidence type="ECO:0000256" key="1">
    <source>
        <dbReference type="ARBA" id="ARBA00004123"/>
    </source>
</evidence>
<feature type="domain" description="BHLH" evidence="6">
    <location>
        <begin position="40"/>
        <end position="93"/>
    </location>
</feature>
<dbReference type="InterPro" id="IPR011598">
    <property type="entry name" value="bHLH_dom"/>
</dbReference>
<dbReference type="GeneTree" id="ENSGT00940000154486"/>
<dbReference type="InterPro" id="IPR039091">
    <property type="entry name" value="AHR/AHRR"/>
</dbReference>
<keyword evidence="5" id="KW-0539">Nucleus</keyword>
<keyword evidence="4" id="KW-0804">Transcription</keyword>
<evidence type="ECO:0000256" key="3">
    <source>
        <dbReference type="ARBA" id="ARBA00023125"/>
    </source>
</evidence>
<dbReference type="Proteomes" id="UP000694383">
    <property type="component" value="Unplaced"/>
</dbReference>
<dbReference type="GO" id="GO:0004879">
    <property type="term" value="F:nuclear receptor activity"/>
    <property type="evidence" value="ECO:0007669"/>
    <property type="project" value="TreeGrafter"/>
</dbReference>
<keyword evidence="8" id="KW-1185">Reference proteome</keyword>
<dbReference type="GO" id="GO:0000976">
    <property type="term" value="F:transcription cis-regulatory region binding"/>
    <property type="evidence" value="ECO:0007669"/>
    <property type="project" value="TreeGrafter"/>
</dbReference>
<dbReference type="FunFam" id="4.10.280.10:FF:000024">
    <property type="entry name" value="Aryl hydrocarbon receptor 2"/>
    <property type="match status" value="1"/>
</dbReference>
<evidence type="ECO:0000259" key="6">
    <source>
        <dbReference type="PROSITE" id="PS50888"/>
    </source>
</evidence>
<dbReference type="PROSITE" id="PS50888">
    <property type="entry name" value="BHLH"/>
    <property type="match status" value="1"/>
</dbReference>
<evidence type="ECO:0000256" key="5">
    <source>
        <dbReference type="ARBA" id="ARBA00023242"/>
    </source>
</evidence>
<evidence type="ECO:0000313" key="8">
    <source>
        <dbReference type="Proteomes" id="UP000694383"/>
    </source>
</evidence>
<accession>A0A8C7XTA8</accession>
<organism evidence="7 8">
    <name type="scientific">Oryzias sinensis</name>
    <name type="common">Chinese medaka</name>
    <dbReference type="NCBI Taxonomy" id="183150"/>
    <lineage>
        <taxon>Eukaryota</taxon>
        <taxon>Metazoa</taxon>
        <taxon>Chordata</taxon>
        <taxon>Craniata</taxon>
        <taxon>Vertebrata</taxon>
        <taxon>Euteleostomi</taxon>
        <taxon>Actinopterygii</taxon>
        <taxon>Neopterygii</taxon>
        <taxon>Teleostei</taxon>
        <taxon>Neoteleostei</taxon>
        <taxon>Acanthomorphata</taxon>
        <taxon>Ovalentaria</taxon>
        <taxon>Atherinomorphae</taxon>
        <taxon>Beloniformes</taxon>
        <taxon>Adrianichthyidae</taxon>
        <taxon>Oryziinae</taxon>
        <taxon>Oryzias</taxon>
    </lineage>
</organism>
<comment type="subcellular location">
    <subcellularLocation>
        <location evidence="1">Nucleus</location>
    </subcellularLocation>
</comment>
<dbReference type="PANTHER" id="PTHR10649:SF17">
    <property type="entry name" value="ARYL HYDROCARBON RECEPTOR 2"/>
    <property type="match status" value="1"/>
</dbReference>
<keyword evidence="2" id="KW-0805">Transcription regulation</keyword>
<keyword evidence="3" id="KW-0238">DNA-binding</keyword>
<sequence>MHRRSISVITSRATPTLLSRSTARPSFRRPDIPPLKIPDAGEVVKSNPSKRHRDRLNGELDRLMDLLPFPEEVRSRLDKLSVLRLSVGYLRVKSYFKGEMNHCGLGLEEDFAPNLFNL</sequence>
<name>A0A8C7XTA8_9TELE</name>
<dbReference type="Ensembl" id="ENSOSIT00000018208.1">
    <property type="protein sequence ID" value="ENSOSIP00000017233.1"/>
    <property type="gene ID" value="ENSOSIG00000009437.1"/>
</dbReference>
<dbReference type="SUPFAM" id="SSF47459">
    <property type="entry name" value="HLH, helix-loop-helix DNA-binding domain"/>
    <property type="match status" value="1"/>
</dbReference>
<dbReference type="InterPro" id="IPR036638">
    <property type="entry name" value="HLH_DNA-bd_sf"/>
</dbReference>
<protein>
    <recommendedName>
        <fullName evidence="6">BHLH domain-containing protein</fullName>
    </recommendedName>
</protein>
<dbReference type="PANTHER" id="PTHR10649">
    <property type="entry name" value="ARYL HYDROCARBON RECEPTOR"/>
    <property type="match status" value="1"/>
</dbReference>
<evidence type="ECO:0000256" key="4">
    <source>
        <dbReference type="ARBA" id="ARBA00023163"/>
    </source>
</evidence>
<dbReference type="GO" id="GO:0034751">
    <property type="term" value="C:aryl hydrocarbon receptor complex"/>
    <property type="evidence" value="ECO:0007669"/>
    <property type="project" value="TreeGrafter"/>
</dbReference>
<evidence type="ECO:0000313" key="7">
    <source>
        <dbReference type="Ensembl" id="ENSOSIP00000017233.1"/>
    </source>
</evidence>
<dbReference type="CDD" id="cd19696">
    <property type="entry name" value="bHLH-PAS_AhR_like"/>
    <property type="match status" value="1"/>
</dbReference>
<reference evidence="7" key="1">
    <citation type="submission" date="2025-08" db="UniProtKB">
        <authorList>
            <consortium name="Ensembl"/>
        </authorList>
    </citation>
    <scope>IDENTIFICATION</scope>
</reference>
<dbReference type="GO" id="GO:0046983">
    <property type="term" value="F:protein dimerization activity"/>
    <property type="evidence" value="ECO:0007669"/>
    <property type="project" value="InterPro"/>
</dbReference>
<proteinExistence type="predicted"/>
<evidence type="ECO:0000256" key="2">
    <source>
        <dbReference type="ARBA" id="ARBA00023015"/>
    </source>
</evidence>